<feature type="transmembrane region" description="Helical" evidence="12">
    <location>
        <begin position="179"/>
        <end position="202"/>
    </location>
</feature>
<evidence type="ECO:0000313" key="16">
    <source>
        <dbReference type="EMBL" id="MBC8556182.1"/>
    </source>
</evidence>
<gene>
    <name evidence="16" type="ORF">H8700_00400</name>
</gene>
<feature type="transmembrane region" description="Helical" evidence="12">
    <location>
        <begin position="1015"/>
        <end position="1034"/>
    </location>
</feature>
<feature type="transmembrane region" description="Helical" evidence="12">
    <location>
        <begin position="411"/>
        <end position="430"/>
    </location>
</feature>
<evidence type="ECO:0000259" key="15">
    <source>
        <dbReference type="Pfam" id="PF16192"/>
    </source>
</evidence>
<evidence type="ECO:0000256" key="2">
    <source>
        <dbReference type="ARBA" id="ARBA00004922"/>
    </source>
</evidence>
<evidence type="ECO:0000256" key="4">
    <source>
        <dbReference type="ARBA" id="ARBA00022676"/>
    </source>
</evidence>
<comment type="pathway">
    <text evidence="2">Protein modification; protein glycosylation.</text>
</comment>
<organism evidence="16 17">
    <name type="scientific">Jutongia hominis</name>
    <dbReference type="NCBI Taxonomy" id="2763664"/>
    <lineage>
        <taxon>Bacteria</taxon>
        <taxon>Bacillati</taxon>
        <taxon>Bacillota</taxon>
        <taxon>Clostridia</taxon>
        <taxon>Lachnospirales</taxon>
        <taxon>Lachnospiraceae</taxon>
        <taxon>Jutongia</taxon>
    </lineage>
</organism>
<feature type="domain" description="Protein O-mannosyl-transferase C-terminal four TM" evidence="15">
    <location>
        <begin position="910"/>
        <end position="1085"/>
    </location>
</feature>
<evidence type="ECO:0000256" key="5">
    <source>
        <dbReference type="ARBA" id="ARBA00022679"/>
    </source>
</evidence>
<feature type="region of interest" description="Disordered" evidence="11">
    <location>
        <begin position="477"/>
        <end position="504"/>
    </location>
</feature>
<keyword evidence="17" id="KW-1185">Reference proteome</keyword>
<feature type="transmembrane region" description="Helical" evidence="12">
    <location>
        <begin position="124"/>
        <end position="141"/>
    </location>
</feature>
<dbReference type="Proteomes" id="UP000637513">
    <property type="component" value="Unassembled WGS sequence"/>
</dbReference>
<dbReference type="InterPro" id="IPR008979">
    <property type="entry name" value="Galactose-bd-like_sf"/>
</dbReference>
<dbReference type="InterPro" id="IPR032421">
    <property type="entry name" value="PMT_4TMC"/>
</dbReference>
<feature type="transmembrane region" description="Helical" evidence="12">
    <location>
        <begin position="222"/>
        <end position="251"/>
    </location>
</feature>
<feature type="transmembrane region" description="Helical" evidence="12">
    <location>
        <begin position="874"/>
        <end position="898"/>
    </location>
</feature>
<dbReference type="Pfam" id="PF02366">
    <property type="entry name" value="PMT"/>
    <property type="match status" value="1"/>
</dbReference>
<feature type="transmembrane region" description="Helical" evidence="12">
    <location>
        <begin position="63"/>
        <end position="85"/>
    </location>
</feature>
<feature type="transmembrane region" description="Helical" evidence="12">
    <location>
        <begin position="968"/>
        <end position="985"/>
    </location>
</feature>
<dbReference type="InterPro" id="IPR038731">
    <property type="entry name" value="RgtA/B/C-like"/>
</dbReference>
<reference evidence="16 17" key="1">
    <citation type="submission" date="2020-08" db="EMBL/GenBank/DDBJ databases">
        <title>Genome public.</title>
        <authorList>
            <person name="Liu C."/>
            <person name="Sun Q."/>
        </authorList>
    </citation>
    <scope>NUCLEOTIDE SEQUENCE [LARGE SCALE GENOMIC DNA]</scope>
    <source>
        <strain evidence="16 17">BX3</strain>
    </source>
</reference>
<dbReference type="PANTHER" id="PTHR10050:SF53">
    <property type="entry name" value="CHROMOSOME UNDETERMINED SCAFFOLD_67, WHOLE GENOME SHOTGUN SEQUENCE"/>
    <property type="match status" value="1"/>
</dbReference>
<evidence type="ECO:0000259" key="13">
    <source>
        <dbReference type="Pfam" id="PF02366"/>
    </source>
</evidence>
<sequence length="1091" mass="125132">MVIMLGIALVSVIAMYLLYPYCNRYVRVENTGASKKGKKYHYKKNPSSSLSGTGMSKQQEKKIGFSIFIAIFVVALLARLIGAIAYKGYEVDVNCFLAWADMIFENGIGKFYSLDAFTDYPPGYMYILFVIGGIRSVFHIVQTSTLSIVLTKLPAILSDMAIGYLVYKIASKRMKETGAALLAGIFLFTPVIFVDSAIWAQVDSVFTLFIVLMCYLVTEKKLIPAYFVFAIGILIKPQSLIFTPVLIYGIIDQVILEGHKNLSKNDFRKNFFIQLGAGIVAILMIGLLMMPFGFQDALKQYTETMGSYPYASVNAYNIWTMFGKNWADQTATSLGISYKMWGTLFIIATVIFTTILNFKSKENKSKYYFEGALIVTAVFTLSVRMHERYVYPAVALLLLVYAVRPRKKLYIAYVIGAALTYLNVTHVLFFFDNTNFDNMAPFPIIVGACFVAFLCYMVYLSYKYYIQYEPAADEKMQQTETQTARSKAGMPYSNRQDDSQSKSRIQRTETLGKIVKTDLIVMAVITVIYAVVAFMNLGNMHAPTTGYSVVQDGEIVLDFGKSVDIRKTWDFLGYQNNPKYIVSISTDGTNWQEIYSDSNAWDAGSVFCWNSTDRQIVTRYLKLTPNSETSNDSLLELVFQDADGNLLMPVNEKDYHALFDEQDMFEGRQSWSNGTYFDEVYHARTAYEMVHHLYCYENTHPPLGKIFIALGVSIFGMNPFGWRFMGTLFGVLMVPIIYIFAKKMFKETWISGITTLMFAFDFMHFAQTRIATIDVFVTLFIMLSYFFMFCYTRKSFYDTSLKKTFIPLGLCGIAMGFSWACKWTGIYSSIGLCLIFFIVMGKRFSEYLYASKNPNGTTEGILHKDIIDTFYKKFWKTIAFCCGFFVAIPAAIYTLSYIPFSDGTGHGLIRRMLDNQTSMFNYHSTLNATHPYSSKWYEWPIMKRPIWYFSGEINSHLREGISAFGNPLIWWMGIPAFLFILYLIYKKRDRNAIYLTFGYLSQYLPWIFIGRVVFIYHYFPSVPFVTLMIGYSMKKIVDEKPKWKKAMYVYAALVVVLFIMFYPVISGKAVDPSYVQKYLKWFDSWVLIQTW</sequence>
<evidence type="ECO:0000256" key="12">
    <source>
        <dbReference type="SAM" id="Phobius"/>
    </source>
</evidence>
<dbReference type="InterPro" id="IPR027005">
    <property type="entry name" value="PMT-like"/>
</dbReference>
<comment type="similarity">
    <text evidence="3">Belongs to the glycosyltransferase 39 family.</text>
</comment>
<feature type="transmembrane region" description="Helical" evidence="12">
    <location>
        <begin position="367"/>
        <end position="383"/>
    </location>
</feature>
<accession>A0ABR7MQW3</accession>
<dbReference type="PANTHER" id="PTHR10050">
    <property type="entry name" value="DOLICHYL-PHOSPHATE-MANNOSE--PROTEIN MANNOSYLTRANSFERASE"/>
    <property type="match status" value="1"/>
</dbReference>
<comment type="caution">
    <text evidence="16">The sequence shown here is derived from an EMBL/GenBank/DDBJ whole genome shotgun (WGS) entry which is preliminary data.</text>
</comment>
<feature type="transmembrane region" description="Helical" evidence="12">
    <location>
        <begin position="804"/>
        <end position="820"/>
    </location>
</feature>
<protein>
    <recommendedName>
        <fullName evidence="9">Polyprenol-phosphate-mannose--protein mannosyltransferase</fullName>
    </recommendedName>
    <alternativeName>
        <fullName evidence="10">Protein O-mannosyltransferase</fullName>
    </alternativeName>
</protein>
<keyword evidence="5" id="KW-0808">Transferase</keyword>
<keyword evidence="8 12" id="KW-0472">Membrane</keyword>
<feature type="domain" description="ArnT-like N-terminal" evidence="13">
    <location>
        <begin position="671"/>
        <end position="895"/>
    </location>
</feature>
<dbReference type="EMBL" id="JACRSW010000001">
    <property type="protein sequence ID" value="MBC8556182.1"/>
    <property type="molecule type" value="Genomic_DNA"/>
</dbReference>
<evidence type="ECO:0000256" key="11">
    <source>
        <dbReference type="SAM" id="MobiDB-lite"/>
    </source>
</evidence>
<dbReference type="RefSeq" id="WP_249302140.1">
    <property type="nucleotide sequence ID" value="NZ_JACRSW010000001.1"/>
</dbReference>
<evidence type="ECO:0000256" key="8">
    <source>
        <dbReference type="ARBA" id="ARBA00023136"/>
    </source>
</evidence>
<feature type="transmembrane region" description="Helical" evidence="12">
    <location>
        <begin position="720"/>
        <end position="741"/>
    </location>
</feature>
<feature type="transmembrane region" description="Helical" evidence="12">
    <location>
        <begin position="519"/>
        <end position="538"/>
    </location>
</feature>
<evidence type="ECO:0000256" key="6">
    <source>
        <dbReference type="ARBA" id="ARBA00022692"/>
    </source>
</evidence>
<feature type="transmembrane region" description="Helical" evidence="12">
    <location>
        <begin position="748"/>
        <end position="766"/>
    </location>
</feature>
<keyword evidence="7 12" id="KW-1133">Transmembrane helix</keyword>
<name>A0ABR7MQW3_9FIRM</name>
<evidence type="ECO:0000256" key="1">
    <source>
        <dbReference type="ARBA" id="ARBA00004127"/>
    </source>
</evidence>
<feature type="transmembrane region" description="Helical" evidence="12">
    <location>
        <begin position="6"/>
        <end position="26"/>
    </location>
</feature>
<proteinExistence type="inferred from homology"/>
<keyword evidence="6 12" id="KW-0812">Transmembrane</keyword>
<evidence type="ECO:0000256" key="10">
    <source>
        <dbReference type="ARBA" id="ARBA00093644"/>
    </source>
</evidence>
<comment type="subcellular location">
    <subcellularLocation>
        <location evidence="1">Endomembrane system</location>
        <topology evidence="1">Multi-pass membrane protein</topology>
    </subcellularLocation>
</comment>
<feature type="domain" description="Glycosyltransferase RgtA/B/C/D-like" evidence="14">
    <location>
        <begin position="152"/>
        <end position="253"/>
    </location>
</feature>
<feature type="transmembrane region" description="Helical" evidence="12">
    <location>
        <begin position="442"/>
        <end position="462"/>
    </location>
</feature>
<dbReference type="SUPFAM" id="SSF49785">
    <property type="entry name" value="Galactose-binding domain-like"/>
    <property type="match status" value="1"/>
</dbReference>
<dbReference type="InterPro" id="IPR003342">
    <property type="entry name" value="ArnT-like_N"/>
</dbReference>
<dbReference type="Pfam" id="PF16192">
    <property type="entry name" value="PMT_4TMC"/>
    <property type="match status" value="1"/>
</dbReference>
<feature type="transmembrane region" description="Helical" evidence="12">
    <location>
        <begin position="271"/>
        <end position="294"/>
    </location>
</feature>
<dbReference type="Pfam" id="PF13231">
    <property type="entry name" value="PMT_2"/>
    <property type="match status" value="1"/>
</dbReference>
<evidence type="ECO:0000256" key="7">
    <source>
        <dbReference type="ARBA" id="ARBA00022989"/>
    </source>
</evidence>
<evidence type="ECO:0000313" key="17">
    <source>
        <dbReference type="Proteomes" id="UP000637513"/>
    </source>
</evidence>
<feature type="transmembrane region" description="Helical" evidence="12">
    <location>
        <begin position="992"/>
        <end position="1009"/>
    </location>
</feature>
<keyword evidence="4" id="KW-0328">Glycosyltransferase</keyword>
<evidence type="ECO:0000256" key="3">
    <source>
        <dbReference type="ARBA" id="ARBA00007222"/>
    </source>
</evidence>
<feature type="transmembrane region" description="Helical" evidence="12">
    <location>
        <begin position="826"/>
        <end position="844"/>
    </location>
</feature>
<feature type="transmembrane region" description="Helical" evidence="12">
    <location>
        <begin position="1046"/>
        <end position="1065"/>
    </location>
</feature>
<feature type="transmembrane region" description="Helical" evidence="12">
    <location>
        <begin position="389"/>
        <end position="404"/>
    </location>
</feature>
<dbReference type="Gene3D" id="2.60.120.260">
    <property type="entry name" value="Galactose-binding domain-like"/>
    <property type="match status" value="1"/>
</dbReference>
<feature type="transmembrane region" description="Helical" evidence="12">
    <location>
        <begin position="340"/>
        <end position="358"/>
    </location>
</feature>
<feature type="transmembrane region" description="Helical" evidence="12">
    <location>
        <begin position="772"/>
        <end position="792"/>
    </location>
</feature>
<evidence type="ECO:0000259" key="14">
    <source>
        <dbReference type="Pfam" id="PF13231"/>
    </source>
</evidence>
<evidence type="ECO:0000256" key="9">
    <source>
        <dbReference type="ARBA" id="ARBA00093617"/>
    </source>
</evidence>